<dbReference type="EMBL" id="KZ997208">
    <property type="protein sequence ID" value="RKO87712.1"/>
    <property type="molecule type" value="Genomic_DNA"/>
</dbReference>
<dbReference type="AlphaFoldDB" id="A0A4P9W6S3"/>
<feature type="chain" id="PRO_5020231326" evidence="1">
    <location>
        <begin position="21"/>
        <end position="339"/>
    </location>
</feature>
<evidence type="ECO:0000256" key="1">
    <source>
        <dbReference type="SAM" id="SignalP"/>
    </source>
</evidence>
<name>A0A4P9W6S3_9FUNG</name>
<proteinExistence type="predicted"/>
<accession>A0A4P9W6S3</accession>
<protein>
    <submittedName>
        <fullName evidence="2">Uncharacterized protein</fullName>
    </submittedName>
</protein>
<reference evidence="3" key="1">
    <citation type="journal article" date="2018" name="Nat. Microbiol.">
        <title>Leveraging single-cell genomics to expand the fungal tree of life.</title>
        <authorList>
            <person name="Ahrendt S.R."/>
            <person name="Quandt C.A."/>
            <person name="Ciobanu D."/>
            <person name="Clum A."/>
            <person name="Salamov A."/>
            <person name="Andreopoulos B."/>
            <person name="Cheng J.F."/>
            <person name="Woyke T."/>
            <person name="Pelin A."/>
            <person name="Henrissat B."/>
            <person name="Reynolds N.K."/>
            <person name="Benny G.L."/>
            <person name="Smith M.E."/>
            <person name="James T.Y."/>
            <person name="Grigoriev I.V."/>
        </authorList>
    </citation>
    <scope>NUCLEOTIDE SEQUENCE [LARGE SCALE GENOMIC DNA]</scope>
</reference>
<keyword evidence="3" id="KW-1185">Reference proteome</keyword>
<dbReference type="Proteomes" id="UP000269721">
    <property type="component" value="Unassembled WGS sequence"/>
</dbReference>
<evidence type="ECO:0000313" key="2">
    <source>
        <dbReference type="EMBL" id="RKO87712.1"/>
    </source>
</evidence>
<organism evidence="2 3">
    <name type="scientific">Blyttiomyces helicus</name>
    <dbReference type="NCBI Taxonomy" id="388810"/>
    <lineage>
        <taxon>Eukaryota</taxon>
        <taxon>Fungi</taxon>
        <taxon>Fungi incertae sedis</taxon>
        <taxon>Chytridiomycota</taxon>
        <taxon>Chytridiomycota incertae sedis</taxon>
        <taxon>Chytridiomycetes</taxon>
        <taxon>Chytridiomycetes incertae sedis</taxon>
        <taxon>Blyttiomyces</taxon>
    </lineage>
</organism>
<evidence type="ECO:0000313" key="3">
    <source>
        <dbReference type="Proteomes" id="UP000269721"/>
    </source>
</evidence>
<gene>
    <name evidence="2" type="ORF">BDK51DRAFT_51364</name>
</gene>
<sequence>MKITAIIALALACAAVAVEAGEFLIPSLVVEETWPAFNNDGRKLTQTFSAPTPVAFGRFRGQGAGGQSARAKFIAAFKAKKAAAAAAAAAASAAASGDNESAGAAATSAAAAASAAAQQNAAVATAAATGSSASSLAAQQAAGNALVLSAEQAAAASVTQADAANSNDSLVNAADAAAAADTTVSDEPLPALSAAVAGNSAATAATAAGNANSDGLQAARQAVVAGLKSMKSTLDTLATANAGANAAVDTQISQGRIGLGKAAAGVRFIAAQVAKGAQPSAKAQQFVGEGLTQAKTASDQLTTLTANNAALSTDAAAFATAVEGTITAGQEVVADTAAA</sequence>
<feature type="signal peptide" evidence="1">
    <location>
        <begin position="1"/>
        <end position="20"/>
    </location>
</feature>
<keyword evidence="1" id="KW-0732">Signal</keyword>